<feature type="compositionally biased region" description="Acidic residues" evidence="1">
    <location>
        <begin position="147"/>
        <end position="157"/>
    </location>
</feature>
<dbReference type="Proteomes" id="UP001053296">
    <property type="component" value="Chromosome"/>
</dbReference>
<sequence length="437" mass="48531">MLMDAAKQKIIKARTSLLLEHPFFGSLCLRMEPTEDTCCATAWTDGRRLAYNPGYVNGLTDVQVRGLMAHTVMHPACQHHTRRKGRDPQLWNVACDHAINWILLKAGIELPPKYFDNPKYHALTADEIYFRIKEEHDDEDRPSFSDEQGESDGDTEWDGLPGEARDGEDSCDGEQSAGGESGGDGEINDTHTGEQEGQEGSEQFGDPGGSGEVRDSGQSEQGAGAEESGNDEEWALALAQAAQQARDMGDLPGGLERLIGEVLYPKIDWQEYLARFICDRARDDYSWTPPNKRFLHMDVVLPSLSHQKLPEVVIALDTSGSISEAEMNQFGAELSGILESFDTTIHVVYCDSQVSGFDSFDRNDLPLEIRPEGGGGTDYRPVFSWVERENITPVCLVYLTDMECIHYPEKEPEYPVLWAQIGGGRKVPPFGDVLEVQ</sequence>
<protein>
    <recommendedName>
        <fullName evidence="6">Metal-dependent peptidase</fullName>
    </recommendedName>
</protein>
<evidence type="ECO:0000259" key="3">
    <source>
        <dbReference type="Pfam" id="PF13203"/>
    </source>
</evidence>
<dbReference type="PANTHER" id="PTHR38730:SF1">
    <property type="entry name" value="SLL7028 PROTEIN"/>
    <property type="match status" value="1"/>
</dbReference>
<dbReference type="PANTHER" id="PTHR38730">
    <property type="entry name" value="SLL7028 PROTEIN"/>
    <property type="match status" value="1"/>
</dbReference>
<evidence type="ECO:0008006" key="6">
    <source>
        <dbReference type="Google" id="ProtNLM"/>
    </source>
</evidence>
<feature type="domain" description="VWA-like" evidence="2">
    <location>
        <begin position="312"/>
        <end position="436"/>
    </location>
</feature>
<accession>A0ABM7P5E5</accession>
<reference evidence="4" key="1">
    <citation type="journal article" date="2022" name="Arch. Microbiol.">
        <title>Pseudodesulfovibrio sediminis sp. nov., a mesophilic and neutrophilic sulfate-reducing bacterium isolated from sediment of a brackish lake.</title>
        <authorList>
            <person name="Takahashi A."/>
            <person name="Kojima H."/>
            <person name="Watanabe M."/>
            <person name="Fukui M."/>
        </authorList>
    </citation>
    <scope>NUCLEOTIDE SEQUENCE</scope>
    <source>
        <strain evidence="4">SF6</strain>
    </source>
</reference>
<dbReference type="InterPro" id="IPR036465">
    <property type="entry name" value="vWFA_dom_sf"/>
</dbReference>
<dbReference type="EMBL" id="AP024485">
    <property type="protein sequence ID" value="BCS88113.1"/>
    <property type="molecule type" value="Genomic_DNA"/>
</dbReference>
<gene>
    <name evidence="4" type="ORF">PSDVSF_13550</name>
</gene>
<dbReference type="InterPro" id="IPR025154">
    <property type="entry name" value="Put_metallopeptidase_dom"/>
</dbReference>
<evidence type="ECO:0000259" key="2">
    <source>
        <dbReference type="Pfam" id="PF09967"/>
    </source>
</evidence>
<dbReference type="Pfam" id="PF09967">
    <property type="entry name" value="DUF2201"/>
    <property type="match status" value="1"/>
</dbReference>
<evidence type="ECO:0000256" key="1">
    <source>
        <dbReference type="SAM" id="MobiDB-lite"/>
    </source>
</evidence>
<dbReference type="Pfam" id="PF13203">
    <property type="entry name" value="DUF2201_N"/>
    <property type="match status" value="1"/>
</dbReference>
<feature type="domain" description="Putative metallopeptidase" evidence="3">
    <location>
        <begin position="7"/>
        <end position="304"/>
    </location>
</feature>
<evidence type="ECO:0000313" key="4">
    <source>
        <dbReference type="EMBL" id="BCS88113.1"/>
    </source>
</evidence>
<keyword evidence="5" id="KW-1185">Reference proteome</keyword>
<proteinExistence type="predicted"/>
<dbReference type="SUPFAM" id="SSF53300">
    <property type="entry name" value="vWA-like"/>
    <property type="match status" value="1"/>
</dbReference>
<organism evidence="4 5">
    <name type="scientific">Pseudodesulfovibrio sediminis</name>
    <dbReference type="NCBI Taxonomy" id="2810563"/>
    <lineage>
        <taxon>Bacteria</taxon>
        <taxon>Pseudomonadati</taxon>
        <taxon>Thermodesulfobacteriota</taxon>
        <taxon>Desulfovibrionia</taxon>
        <taxon>Desulfovibrionales</taxon>
        <taxon>Desulfovibrionaceae</taxon>
    </lineage>
</organism>
<name>A0ABM7P5E5_9BACT</name>
<evidence type="ECO:0000313" key="5">
    <source>
        <dbReference type="Proteomes" id="UP001053296"/>
    </source>
</evidence>
<dbReference type="InterPro" id="IPR018698">
    <property type="entry name" value="VWA-like_dom"/>
</dbReference>
<feature type="region of interest" description="Disordered" evidence="1">
    <location>
        <begin position="136"/>
        <end position="231"/>
    </location>
</feature>